<dbReference type="Proteomes" id="UP001237780">
    <property type="component" value="Unassembled WGS sequence"/>
</dbReference>
<accession>A0ABU0SEY7</accession>
<dbReference type="InterPro" id="IPR007893">
    <property type="entry name" value="Spore_coat_U/FanG"/>
</dbReference>
<dbReference type="PANTHER" id="PTHR37089">
    <property type="entry name" value="PROTEIN U-RELATED"/>
    <property type="match status" value="1"/>
</dbReference>
<evidence type="ECO:0000313" key="3">
    <source>
        <dbReference type="EMBL" id="MDQ0999329.1"/>
    </source>
</evidence>
<dbReference type="PANTHER" id="PTHR37089:SF4">
    <property type="entry name" value="EXPORTED PROTEIN"/>
    <property type="match status" value="1"/>
</dbReference>
<organism evidence="3 4">
    <name type="scientific">Phyllobacterium ifriqiyense</name>
    <dbReference type="NCBI Taxonomy" id="314238"/>
    <lineage>
        <taxon>Bacteria</taxon>
        <taxon>Pseudomonadati</taxon>
        <taxon>Pseudomonadota</taxon>
        <taxon>Alphaproteobacteria</taxon>
        <taxon>Hyphomicrobiales</taxon>
        <taxon>Phyllobacteriaceae</taxon>
        <taxon>Phyllobacterium</taxon>
    </lineage>
</organism>
<dbReference type="PROSITE" id="PS51257">
    <property type="entry name" value="PROKAR_LIPOPROTEIN"/>
    <property type="match status" value="1"/>
</dbReference>
<name>A0ABU0SEY7_9HYPH</name>
<feature type="domain" description="Spore coat protein U/FanG" evidence="2">
    <location>
        <begin position="184"/>
        <end position="316"/>
    </location>
</feature>
<keyword evidence="4" id="KW-1185">Reference proteome</keyword>
<evidence type="ECO:0000259" key="2">
    <source>
        <dbReference type="Pfam" id="PF05229"/>
    </source>
</evidence>
<feature type="domain" description="Spore coat protein U/FanG" evidence="2">
    <location>
        <begin position="20"/>
        <end position="156"/>
    </location>
</feature>
<reference evidence="3 4" key="1">
    <citation type="submission" date="2023-07" db="EMBL/GenBank/DDBJ databases">
        <title>Comparative genomics of wheat-associated soil bacteria to identify genetic determinants of phenazine resistance.</title>
        <authorList>
            <person name="Mouncey N."/>
        </authorList>
    </citation>
    <scope>NUCLEOTIDE SEQUENCE [LARGE SCALE GENOMIC DNA]</scope>
    <source>
        <strain evidence="3 4">W4I11</strain>
    </source>
</reference>
<evidence type="ECO:0000256" key="1">
    <source>
        <dbReference type="SAM" id="SignalP"/>
    </source>
</evidence>
<dbReference type="SMART" id="SM00972">
    <property type="entry name" value="SCPU"/>
    <property type="match status" value="2"/>
</dbReference>
<sequence>MKIFVLRMLFVFGLGLAPASALAQSCTFTTTAMTFSGSPLQGGAIDATATLTSTCTAVLGLFREVLVCPNINAGTGGTVASGARTMTGPTALQFQLYQDSARQVVWGSYNWAFATRPPAILVGIFPILGTGTTTTTIYGRILPNQTTTPPGAYSSVFSGAQTPFRYRFDDGNGCGSGAGTTAATSFTASLNVAKDCLVSATNVNFGSRGILSSNVDATGAVNVTCSATTPYSVSLGNGLNGTAPTARRMRKGVGTEYVTYGLYRDVNRLLPWGETIPTNTVAGTGNGLAQNIPVYATVPPQNTPSPGTYTDTVVITVTY</sequence>
<evidence type="ECO:0000313" key="4">
    <source>
        <dbReference type="Proteomes" id="UP001237780"/>
    </source>
</evidence>
<dbReference type="InterPro" id="IPR053167">
    <property type="entry name" value="Spore_coat_component"/>
</dbReference>
<proteinExistence type="predicted"/>
<comment type="caution">
    <text evidence="3">The sequence shown here is derived from an EMBL/GenBank/DDBJ whole genome shotgun (WGS) entry which is preliminary data.</text>
</comment>
<dbReference type="Pfam" id="PF05229">
    <property type="entry name" value="SCPU"/>
    <property type="match status" value="2"/>
</dbReference>
<dbReference type="EMBL" id="JAUSZT010000003">
    <property type="protein sequence ID" value="MDQ0999329.1"/>
    <property type="molecule type" value="Genomic_DNA"/>
</dbReference>
<keyword evidence="1" id="KW-0732">Signal</keyword>
<gene>
    <name evidence="3" type="ORF">QFZ34_004511</name>
</gene>
<dbReference type="RefSeq" id="WP_307285501.1">
    <property type="nucleotide sequence ID" value="NZ_JAUSZT010000003.1"/>
</dbReference>
<protein>
    <submittedName>
        <fullName evidence="3">Spore coat protein U-like protein</fullName>
    </submittedName>
</protein>
<feature type="chain" id="PRO_5046588798" evidence="1">
    <location>
        <begin position="24"/>
        <end position="319"/>
    </location>
</feature>
<feature type="signal peptide" evidence="1">
    <location>
        <begin position="1"/>
        <end position="23"/>
    </location>
</feature>